<dbReference type="CDD" id="cd01297">
    <property type="entry name" value="D-aminoacylase"/>
    <property type="match status" value="1"/>
</dbReference>
<proteinExistence type="predicted"/>
<reference evidence="2" key="1">
    <citation type="journal article" date="2015" name="Nature">
        <title>Complex archaea that bridge the gap between prokaryotes and eukaryotes.</title>
        <authorList>
            <person name="Spang A."/>
            <person name="Saw J.H."/>
            <person name="Jorgensen S.L."/>
            <person name="Zaremba-Niedzwiedzka K."/>
            <person name="Martijn J."/>
            <person name="Lind A.E."/>
            <person name="van Eijk R."/>
            <person name="Schleper C."/>
            <person name="Guy L."/>
            <person name="Ettema T.J."/>
        </authorList>
    </citation>
    <scope>NUCLEOTIDE SEQUENCE</scope>
</reference>
<sequence>MFKRLLVIFSALAVLMLSFVVCQKKGAEDFDILITNGMIVDGSGINAYEGDIGITGDTIAEIGDLTGKTAMKTIDAEGLVVSPGFIDIHTHCAERLGEVDSNVNLNYLIQGTTTVQTGPDGEGTFKIAEIKAKWENQGIGTNVIPLVGFGVARKEVMGVEARKASSEEIEEMKEIIRQAMREGAWGMSIGLEYIPDRYATTEEIIAVTKVVGEFDGIYHTHQRNEFDDVLEATRETVRIGKETGVRVHTTHFKVCGKNNWGQLKDAAEAINEARTNGIQMTADIYPYEYPSGGPLISIPGNAGWSCFRLPDDMEPFAEMRNKMRDENLSNVEMEELKKMYIAELAKALSDKSKRKQIKKSVLEGTPHDPSPLAISGWDSYGIVAAKKNTHLIGKILSDLAAEQNRDAFDIVADLVIDEPDIYTSCGVLSENEVRDVMKYDWLMFCSDGYAVPIVKKTDTPATAHPRAFGSQARVLRKYVREEKVLTLENAIRKMTSLPANLLRMKDRGLLKKGYKADVAVFDPETIRDNATFDDAQRYSTGTEYVIVNGKISIENGKYSGALNGKLLLSTENK</sequence>
<comment type="caution">
    <text evidence="2">The sequence shown here is derived from an EMBL/GenBank/DDBJ whole genome shotgun (WGS) entry which is preliminary data.</text>
</comment>
<dbReference type="SUPFAM" id="SSF51556">
    <property type="entry name" value="Metallo-dependent hydrolases"/>
    <property type="match status" value="1"/>
</dbReference>
<dbReference type="EMBL" id="LAZR01002963">
    <property type="protein sequence ID" value="KKN23513.1"/>
    <property type="molecule type" value="Genomic_DNA"/>
</dbReference>
<gene>
    <name evidence="2" type="ORF">LCGC14_0904130</name>
</gene>
<dbReference type="Gene3D" id="3.20.20.140">
    <property type="entry name" value="Metal-dependent hydrolases"/>
    <property type="match status" value="2"/>
</dbReference>
<dbReference type="InterPro" id="IPR011059">
    <property type="entry name" value="Metal-dep_hydrolase_composite"/>
</dbReference>
<dbReference type="InterPro" id="IPR050378">
    <property type="entry name" value="Metallo-dep_Hydrolases_sf"/>
</dbReference>
<dbReference type="InterPro" id="IPR032466">
    <property type="entry name" value="Metal_Hydrolase"/>
</dbReference>
<accession>A0A0F9S2D1</accession>
<dbReference type="SUPFAM" id="SSF51338">
    <property type="entry name" value="Composite domain of metallo-dependent hydrolases"/>
    <property type="match status" value="1"/>
</dbReference>
<protein>
    <recommendedName>
        <fullName evidence="1">Amidohydrolase 3 domain-containing protein</fullName>
    </recommendedName>
</protein>
<dbReference type="AlphaFoldDB" id="A0A0F9S2D1"/>
<dbReference type="Pfam" id="PF07969">
    <property type="entry name" value="Amidohydro_3"/>
    <property type="match status" value="2"/>
</dbReference>
<name>A0A0F9S2D1_9ZZZZ</name>
<feature type="domain" description="Amidohydrolase 3" evidence="1">
    <location>
        <begin position="457"/>
        <end position="551"/>
    </location>
</feature>
<dbReference type="PANTHER" id="PTHR11647:SF1">
    <property type="entry name" value="COLLAPSIN RESPONSE MEDIATOR PROTEIN"/>
    <property type="match status" value="1"/>
</dbReference>
<feature type="domain" description="Amidohydrolase 3" evidence="1">
    <location>
        <begin position="72"/>
        <end position="198"/>
    </location>
</feature>
<dbReference type="PANTHER" id="PTHR11647">
    <property type="entry name" value="HYDRANTOINASE/DIHYDROPYRIMIDINASE FAMILY MEMBER"/>
    <property type="match status" value="1"/>
</dbReference>
<dbReference type="InterPro" id="IPR013108">
    <property type="entry name" value="Amidohydro_3"/>
</dbReference>
<evidence type="ECO:0000259" key="1">
    <source>
        <dbReference type="Pfam" id="PF07969"/>
    </source>
</evidence>
<evidence type="ECO:0000313" key="2">
    <source>
        <dbReference type="EMBL" id="KKN23513.1"/>
    </source>
</evidence>
<organism evidence="2">
    <name type="scientific">marine sediment metagenome</name>
    <dbReference type="NCBI Taxonomy" id="412755"/>
    <lineage>
        <taxon>unclassified sequences</taxon>
        <taxon>metagenomes</taxon>
        <taxon>ecological metagenomes</taxon>
    </lineage>
</organism>
<dbReference type="GO" id="GO:0016810">
    <property type="term" value="F:hydrolase activity, acting on carbon-nitrogen (but not peptide) bonds"/>
    <property type="evidence" value="ECO:0007669"/>
    <property type="project" value="InterPro"/>
</dbReference>